<keyword evidence="2" id="KW-1185">Reference proteome</keyword>
<evidence type="ECO:0000313" key="2">
    <source>
        <dbReference type="Proteomes" id="UP000019202"/>
    </source>
</evidence>
<name>W1ITQ0_9GAMM</name>
<organism evidence="1 2">
    <name type="scientific">Xenorhabdus szentirmaii DSM 16338</name>
    <dbReference type="NCBI Taxonomy" id="1427518"/>
    <lineage>
        <taxon>Bacteria</taxon>
        <taxon>Pseudomonadati</taxon>
        <taxon>Pseudomonadota</taxon>
        <taxon>Gammaproteobacteria</taxon>
        <taxon>Enterobacterales</taxon>
        <taxon>Morganellaceae</taxon>
        <taxon>Xenorhabdus</taxon>
    </lineage>
</organism>
<sequence length="34" mass="3628">MSVARKIDGGAGMLNDLLAHVLCVFVLKEIETAL</sequence>
<dbReference type="Proteomes" id="UP000019202">
    <property type="component" value="Unassembled WGS sequence"/>
</dbReference>
<gene>
    <name evidence="1" type="ORF">XSR1_10080</name>
</gene>
<dbReference type="AlphaFoldDB" id="W1ITQ0"/>
<protein>
    <submittedName>
        <fullName evidence="1">Uncharacterized protein</fullName>
    </submittedName>
</protein>
<dbReference type="EMBL" id="CBXF010000001">
    <property type="protein sequence ID" value="CDL80600.1"/>
    <property type="molecule type" value="Genomic_DNA"/>
</dbReference>
<evidence type="ECO:0000313" key="1">
    <source>
        <dbReference type="EMBL" id="CDL80600.1"/>
    </source>
</evidence>
<comment type="caution">
    <text evidence="1">The sequence shown here is derived from an EMBL/GenBank/DDBJ whole genome shotgun (WGS) entry which is preliminary data.</text>
</comment>
<reference evidence="1" key="1">
    <citation type="submission" date="2013-11" db="EMBL/GenBank/DDBJ databases">
        <title>Draft genome sequence and annotation of the entomopathogenic bacteria, Xenorhabdus cabanillasi strain JM26 and Xenorhabdus szentirmai strain DSM 16338.</title>
        <authorList>
            <person name="Gualtieri M."/>
            <person name="Ogier J.C."/>
            <person name="Pages S."/>
            <person name="Givaudan A."/>
            <person name="Gaudriault S."/>
        </authorList>
    </citation>
    <scope>NUCLEOTIDE SEQUENCE [LARGE SCALE GENOMIC DNA]</scope>
    <source>
        <strain evidence="1">DSM 16338</strain>
    </source>
</reference>
<accession>W1ITQ0</accession>
<proteinExistence type="predicted"/>